<dbReference type="SUPFAM" id="SSF52833">
    <property type="entry name" value="Thioredoxin-like"/>
    <property type="match status" value="1"/>
</dbReference>
<evidence type="ECO:0000313" key="2">
    <source>
        <dbReference type="EMBL" id="MBM7507695.1"/>
    </source>
</evidence>
<dbReference type="Gene3D" id="3.40.30.10">
    <property type="entry name" value="Glutaredoxin"/>
    <property type="match status" value="1"/>
</dbReference>
<dbReference type="RefSeq" id="WP_193669886.1">
    <property type="nucleotide sequence ID" value="NZ_JACDTV010000011.1"/>
</dbReference>
<dbReference type="Proteomes" id="UP000732378">
    <property type="component" value="Unassembled WGS sequence"/>
</dbReference>
<gene>
    <name evidence="2" type="ORF">JOE61_001509</name>
</gene>
<dbReference type="InterPro" id="IPR013766">
    <property type="entry name" value="Thioredoxin_domain"/>
</dbReference>
<evidence type="ECO:0000313" key="3">
    <source>
        <dbReference type="Proteomes" id="UP000732378"/>
    </source>
</evidence>
<dbReference type="GO" id="GO:0016853">
    <property type="term" value="F:isomerase activity"/>
    <property type="evidence" value="ECO:0007669"/>
    <property type="project" value="UniProtKB-KW"/>
</dbReference>
<proteinExistence type="predicted"/>
<sequence>MPTGLWIALAAVVIALAFGAYRALTDGRFRGTHEVRGVAGGADAAATEPAVAERTVWDDVVAAVPDAQLGERATFVQFSSAFCAPCRATRRALSEVVELVPGVVHLEVDAEHHLDLVRRLDVLRTPTTLVLDASGREATRAAGAPRKETVLATLGSVVGD</sequence>
<accession>A0ABS2M953</accession>
<organism evidence="2 3">
    <name type="scientific">Nocardioides salarius</name>
    <dbReference type="NCBI Taxonomy" id="374513"/>
    <lineage>
        <taxon>Bacteria</taxon>
        <taxon>Bacillati</taxon>
        <taxon>Actinomycetota</taxon>
        <taxon>Actinomycetes</taxon>
        <taxon>Propionibacteriales</taxon>
        <taxon>Nocardioidaceae</taxon>
        <taxon>Nocardioides</taxon>
    </lineage>
</organism>
<keyword evidence="2" id="KW-0413">Isomerase</keyword>
<dbReference type="InterPro" id="IPR036249">
    <property type="entry name" value="Thioredoxin-like_sf"/>
</dbReference>
<dbReference type="EMBL" id="JAFBBZ010000001">
    <property type="protein sequence ID" value="MBM7507695.1"/>
    <property type="molecule type" value="Genomic_DNA"/>
</dbReference>
<protein>
    <submittedName>
        <fullName evidence="2">Thiol-disulfide isomerase/thioredoxin</fullName>
    </submittedName>
</protein>
<dbReference type="CDD" id="cd02947">
    <property type="entry name" value="TRX_family"/>
    <property type="match status" value="1"/>
</dbReference>
<keyword evidence="3" id="KW-1185">Reference proteome</keyword>
<reference evidence="2 3" key="1">
    <citation type="submission" date="2021-01" db="EMBL/GenBank/DDBJ databases">
        <title>Sequencing the genomes of 1000 actinobacteria strains.</title>
        <authorList>
            <person name="Klenk H.-P."/>
        </authorList>
    </citation>
    <scope>NUCLEOTIDE SEQUENCE [LARGE SCALE GENOMIC DNA]</scope>
    <source>
        <strain evidence="2 3">DSM 18239</strain>
    </source>
</reference>
<dbReference type="Pfam" id="PF00085">
    <property type="entry name" value="Thioredoxin"/>
    <property type="match status" value="1"/>
</dbReference>
<comment type="caution">
    <text evidence="2">The sequence shown here is derived from an EMBL/GenBank/DDBJ whole genome shotgun (WGS) entry which is preliminary data.</text>
</comment>
<feature type="domain" description="Thioredoxin" evidence="1">
    <location>
        <begin position="71"/>
        <end position="153"/>
    </location>
</feature>
<evidence type="ECO:0000259" key="1">
    <source>
        <dbReference type="Pfam" id="PF00085"/>
    </source>
</evidence>
<name>A0ABS2M953_9ACTN</name>